<dbReference type="Proteomes" id="UP000735302">
    <property type="component" value="Unassembled WGS sequence"/>
</dbReference>
<proteinExistence type="predicted"/>
<evidence type="ECO:0000313" key="2">
    <source>
        <dbReference type="Proteomes" id="UP000735302"/>
    </source>
</evidence>
<name>A0AAV4DSQ1_9GAST</name>
<dbReference type="EMBL" id="BLXT01008250">
    <property type="protein sequence ID" value="GFO47108.1"/>
    <property type="molecule type" value="Genomic_DNA"/>
</dbReference>
<protein>
    <submittedName>
        <fullName evidence="1">Uncharacterized protein</fullName>
    </submittedName>
</protein>
<dbReference type="AlphaFoldDB" id="A0AAV4DSQ1"/>
<keyword evidence="2" id="KW-1185">Reference proteome</keyword>
<accession>A0AAV4DSQ1</accession>
<comment type="caution">
    <text evidence="1">The sequence shown here is derived from an EMBL/GenBank/DDBJ whole genome shotgun (WGS) entry which is preliminary data.</text>
</comment>
<organism evidence="1 2">
    <name type="scientific">Plakobranchus ocellatus</name>
    <dbReference type="NCBI Taxonomy" id="259542"/>
    <lineage>
        <taxon>Eukaryota</taxon>
        <taxon>Metazoa</taxon>
        <taxon>Spiralia</taxon>
        <taxon>Lophotrochozoa</taxon>
        <taxon>Mollusca</taxon>
        <taxon>Gastropoda</taxon>
        <taxon>Heterobranchia</taxon>
        <taxon>Euthyneura</taxon>
        <taxon>Panpulmonata</taxon>
        <taxon>Sacoglossa</taxon>
        <taxon>Placobranchoidea</taxon>
        <taxon>Plakobranchidae</taxon>
        <taxon>Plakobranchus</taxon>
    </lineage>
</organism>
<reference evidence="1 2" key="1">
    <citation type="journal article" date="2021" name="Elife">
        <title>Chloroplast acquisition without the gene transfer in kleptoplastic sea slugs, Plakobranchus ocellatus.</title>
        <authorList>
            <person name="Maeda T."/>
            <person name="Takahashi S."/>
            <person name="Yoshida T."/>
            <person name="Shimamura S."/>
            <person name="Takaki Y."/>
            <person name="Nagai Y."/>
            <person name="Toyoda A."/>
            <person name="Suzuki Y."/>
            <person name="Arimoto A."/>
            <person name="Ishii H."/>
            <person name="Satoh N."/>
            <person name="Nishiyama T."/>
            <person name="Hasebe M."/>
            <person name="Maruyama T."/>
            <person name="Minagawa J."/>
            <person name="Obokata J."/>
            <person name="Shigenobu S."/>
        </authorList>
    </citation>
    <scope>NUCLEOTIDE SEQUENCE [LARGE SCALE GENOMIC DNA]</scope>
</reference>
<evidence type="ECO:0000313" key="1">
    <source>
        <dbReference type="EMBL" id="GFO47108.1"/>
    </source>
</evidence>
<sequence>MSAPVRWSQLALSGFSRGMGRELDNLDGKRNEGFAKRGKWNGGSKECDMGCRVNADIFHQEKLLKLRFMLFKKLLCSVTTRRTFRLQNYTYTS</sequence>
<gene>
    <name evidence="1" type="ORF">PoB_007361300</name>
</gene>